<accession>A0AAN9KBC6</accession>
<name>A0AAN9KBC6_CANGL</name>
<dbReference type="AlphaFoldDB" id="A0AAN9KBC6"/>
<comment type="caution">
    <text evidence="1">The sequence shown here is derived from an EMBL/GenBank/DDBJ whole genome shotgun (WGS) entry which is preliminary data.</text>
</comment>
<organism evidence="1 2">
    <name type="scientific">Canavalia gladiata</name>
    <name type="common">Sword bean</name>
    <name type="synonym">Dolichos gladiatus</name>
    <dbReference type="NCBI Taxonomy" id="3824"/>
    <lineage>
        <taxon>Eukaryota</taxon>
        <taxon>Viridiplantae</taxon>
        <taxon>Streptophyta</taxon>
        <taxon>Embryophyta</taxon>
        <taxon>Tracheophyta</taxon>
        <taxon>Spermatophyta</taxon>
        <taxon>Magnoliopsida</taxon>
        <taxon>eudicotyledons</taxon>
        <taxon>Gunneridae</taxon>
        <taxon>Pentapetalae</taxon>
        <taxon>rosids</taxon>
        <taxon>fabids</taxon>
        <taxon>Fabales</taxon>
        <taxon>Fabaceae</taxon>
        <taxon>Papilionoideae</taxon>
        <taxon>50 kb inversion clade</taxon>
        <taxon>NPAAA clade</taxon>
        <taxon>indigoferoid/millettioid clade</taxon>
        <taxon>Phaseoleae</taxon>
        <taxon>Canavalia</taxon>
    </lineage>
</organism>
<protein>
    <submittedName>
        <fullName evidence="1">Uncharacterized protein</fullName>
    </submittedName>
</protein>
<dbReference type="EMBL" id="JAYMYQ010000009">
    <property type="protein sequence ID" value="KAK7313198.1"/>
    <property type="molecule type" value="Genomic_DNA"/>
</dbReference>
<proteinExistence type="predicted"/>
<keyword evidence="2" id="KW-1185">Reference proteome</keyword>
<sequence length="112" mass="13140">MQLPFFRNMNFRGQIMAFMRICWRRFICLYQMWFLAETRLTFKKACCSCLAAHLLAFQGASKRSGVEKKEDKHKVILRKGHERLLTLCLLARLVGFAVMPKLVIWCSMHVGL</sequence>
<evidence type="ECO:0000313" key="1">
    <source>
        <dbReference type="EMBL" id="KAK7313198.1"/>
    </source>
</evidence>
<reference evidence="1 2" key="1">
    <citation type="submission" date="2024-01" db="EMBL/GenBank/DDBJ databases">
        <title>The genomes of 5 underutilized Papilionoideae crops provide insights into root nodulation and disease resistanc.</title>
        <authorList>
            <person name="Jiang F."/>
        </authorList>
    </citation>
    <scope>NUCLEOTIDE SEQUENCE [LARGE SCALE GENOMIC DNA]</scope>
    <source>
        <strain evidence="1">LVBAO_FW01</strain>
        <tissue evidence="1">Leaves</tissue>
    </source>
</reference>
<evidence type="ECO:0000313" key="2">
    <source>
        <dbReference type="Proteomes" id="UP001367508"/>
    </source>
</evidence>
<dbReference type="Proteomes" id="UP001367508">
    <property type="component" value="Unassembled WGS sequence"/>
</dbReference>
<gene>
    <name evidence="1" type="ORF">VNO77_37707</name>
</gene>